<dbReference type="RefSeq" id="WP_406823949.1">
    <property type="nucleotide sequence ID" value="NZ_CP157485.1"/>
</dbReference>
<gene>
    <name evidence="1" type="ORF">ABEG20_13995</name>
</gene>
<dbReference type="AlphaFoldDB" id="A0AAU7K1V4"/>
<accession>A0AAU7K1V4</accession>
<reference evidence="1" key="1">
    <citation type="submission" date="2024-05" db="EMBL/GenBank/DDBJ databases">
        <authorList>
            <person name="Kim S."/>
            <person name="Heo J."/>
            <person name="Choi H."/>
            <person name="Choi Y."/>
            <person name="Kwon S.-W."/>
            <person name="Kim Y."/>
        </authorList>
    </citation>
    <scope>NUCLEOTIDE SEQUENCE</scope>
    <source>
        <strain evidence="1">KACC 23697</strain>
    </source>
</reference>
<dbReference type="EMBL" id="CP157485">
    <property type="protein sequence ID" value="XBO46401.1"/>
    <property type="molecule type" value="Genomic_DNA"/>
</dbReference>
<proteinExistence type="predicted"/>
<evidence type="ECO:0008006" key="2">
    <source>
        <dbReference type="Google" id="ProtNLM"/>
    </source>
</evidence>
<sequence>MYQHIQEIISLKSLKVNIIDLFVESLTSFLGCRIKIYHDPYNSFLEKYGIDILANPERGVYEIDSSSAIIIGRITNENGQLRSAIGFLLIGVDFRSSSRILGIIERTFSFSLTSEIENNFRRSLITFGDDLIKRIICTFIAKGKYNPGNVRHILEYFFKLRTTSFEGSYFSTGAIISKSGDFFNGTFDRKRFGMSKRLTNFISILGTNSINKRLWYLVDGKTSFLLGSKNLLFRDLFILNDDYAKNNFLAVYSLALTLKGGDFLIKIENEKSMSIITADGIEFLFYENRWKLRNFKGLKKLLQEKISTDVLIIDSILFYILNCSKKQMSSILWFPDDLGDIDQYINPDTKNSFLNDKINITERSAINHLFRCLSSDGVSVFDKRGNLEYMGVIVDIGKGKVKGIAGTGETAASILCSNGVSIKISQDGAIKIFTDLYEEPYHF</sequence>
<organism evidence="1">
    <name type="scientific">Pedobacter sp. KACC 23697</name>
    <dbReference type="NCBI Taxonomy" id="3149230"/>
    <lineage>
        <taxon>Bacteria</taxon>
        <taxon>Pseudomonadati</taxon>
        <taxon>Bacteroidota</taxon>
        <taxon>Sphingobacteriia</taxon>
        <taxon>Sphingobacteriales</taxon>
        <taxon>Sphingobacteriaceae</taxon>
        <taxon>Pedobacter</taxon>
    </lineage>
</organism>
<protein>
    <recommendedName>
        <fullName evidence="2">DAC domain-containing protein</fullName>
    </recommendedName>
</protein>
<evidence type="ECO:0000313" key="1">
    <source>
        <dbReference type="EMBL" id="XBO46401.1"/>
    </source>
</evidence>
<name>A0AAU7K1V4_9SPHI</name>